<evidence type="ECO:0000256" key="1">
    <source>
        <dbReference type="ARBA" id="ARBA00004141"/>
    </source>
</evidence>
<sequence>MRINRTCGPLRTGTIYDMNRGRGWLVAYGVLTVVHLVTIAAGETWSQLITKVLLMPTLAVWVRLNRGPVTLLVALVASLVGDVLLQVDQLLPGMAAFGVAHVCYVMLFARRARKRSLVVVAAYAVVWVGALVLLWPGLGDNRIPVAVYSLLVTATAVTSAWNGWRPGVGGGLFLISDGLIGAGLAGHDFAGRDYLVMATYCVAQYLLSSGVLRGDGR</sequence>
<dbReference type="Proteomes" id="UP001500190">
    <property type="component" value="Unassembled WGS sequence"/>
</dbReference>
<evidence type="ECO:0000256" key="5">
    <source>
        <dbReference type="ARBA" id="ARBA00023136"/>
    </source>
</evidence>
<comment type="similarity">
    <text evidence="2">Belongs to the TMEM86 family.</text>
</comment>
<feature type="transmembrane region" description="Helical" evidence="6">
    <location>
        <begin position="143"/>
        <end position="164"/>
    </location>
</feature>
<feature type="transmembrane region" description="Helical" evidence="6">
    <location>
        <begin position="91"/>
        <end position="109"/>
    </location>
</feature>
<dbReference type="Pfam" id="PF07947">
    <property type="entry name" value="YhhN"/>
    <property type="match status" value="1"/>
</dbReference>
<evidence type="ECO:0000313" key="7">
    <source>
        <dbReference type="EMBL" id="GAA1584582.1"/>
    </source>
</evidence>
<evidence type="ECO:0000313" key="8">
    <source>
        <dbReference type="Proteomes" id="UP001500190"/>
    </source>
</evidence>
<protein>
    <recommendedName>
        <fullName evidence="9">Membrane protein YhhN</fullName>
    </recommendedName>
</protein>
<keyword evidence="3 6" id="KW-0812">Transmembrane</keyword>
<dbReference type="EMBL" id="BAAAND010000006">
    <property type="protein sequence ID" value="GAA1584582.1"/>
    <property type="molecule type" value="Genomic_DNA"/>
</dbReference>
<dbReference type="PANTHER" id="PTHR31885">
    <property type="entry name" value="GH04784P"/>
    <property type="match status" value="1"/>
</dbReference>
<comment type="subcellular location">
    <subcellularLocation>
        <location evidence="1">Membrane</location>
        <topology evidence="1">Multi-pass membrane protein</topology>
    </subcellularLocation>
</comment>
<dbReference type="PANTHER" id="PTHR31885:SF6">
    <property type="entry name" value="GH04784P"/>
    <property type="match status" value="1"/>
</dbReference>
<accession>A0ABN2DU23</accession>
<evidence type="ECO:0000256" key="4">
    <source>
        <dbReference type="ARBA" id="ARBA00022989"/>
    </source>
</evidence>
<evidence type="ECO:0000256" key="2">
    <source>
        <dbReference type="ARBA" id="ARBA00007375"/>
    </source>
</evidence>
<organism evidence="7 8">
    <name type="scientific">Kribbella karoonensis</name>
    <dbReference type="NCBI Taxonomy" id="324851"/>
    <lineage>
        <taxon>Bacteria</taxon>
        <taxon>Bacillati</taxon>
        <taxon>Actinomycetota</taxon>
        <taxon>Actinomycetes</taxon>
        <taxon>Propionibacteriales</taxon>
        <taxon>Kribbellaceae</taxon>
        <taxon>Kribbella</taxon>
    </lineage>
</organism>
<gene>
    <name evidence="7" type="ORF">GCM10009742_32580</name>
</gene>
<evidence type="ECO:0008006" key="9">
    <source>
        <dbReference type="Google" id="ProtNLM"/>
    </source>
</evidence>
<evidence type="ECO:0000256" key="6">
    <source>
        <dbReference type="SAM" id="Phobius"/>
    </source>
</evidence>
<keyword evidence="5 6" id="KW-0472">Membrane</keyword>
<evidence type="ECO:0000256" key="3">
    <source>
        <dbReference type="ARBA" id="ARBA00022692"/>
    </source>
</evidence>
<name>A0ABN2DU23_9ACTN</name>
<reference evidence="7 8" key="1">
    <citation type="journal article" date="2019" name="Int. J. Syst. Evol. Microbiol.">
        <title>The Global Catalogue of Microorganisms (GCM) 10K type strain sequencing project: providing services to taxonomists for standard genome sequencing and annotation.</title>
        <authorList>
            <consortium name="The Broad Institute Genomics Platform"/>
            <consortium name="The Broad Institute Genome Sequencing Center for Infectious Disease"/>
            <person name="Wu L."/>
            <person name="Ma J."/>
        </authorList>
    </citation>
    <scope>NUCLEOTIDE SEQUENCE [LARGE SCALE GENOMIC DNA]</scope>
    <source>
        <strain evidence="7 8">JCM 14304</strain>
    </source>
</reference>
<keyword evidence="8" id="KW-1185">Reference proteome</keyword>
<dbReference type="InterPro" id="IPR012506">
    <property type="entry name" value="TMEM86B-like"/>
</dbReference>
<feature type="transmembrane region" description="Helical" evidence="6">
    <location>
        <begin position="116"/>
        <end position="137"/>
    </location>
</feature>
<comment type="caution">
    <text evidence="7">The sequence shown here is derived from an EMBL/GenBank/DDBJ whole genome shotgun (WGS) entry which is preliminary data.</text>
</comment>
<feature type="transmembrane region" description="Helical" evidence="6">
    <location>
        <begin position="21"/>
        <end position="39"/>
    </location>
</feature>
<keyword evidence="4 6" id="KW-1133">Transmembrane helix</keyword>
<proteinExistence type="inferred from homology"/>